<name>A0A3B1E8Y7_9ZZZZ</name>
<protein>
    <submittedName>
        <fullName evidence="1">Uncharacterized protein</fullName>
    </submittedName>
</protein>
<dbReference type="AlphaFoldDB" id="A0A3B1E8Y7"/>
<dbReference type="EMBL" id="UOYO01000008">
    <property type="protein sequence ID" value="VAY86336.1"/>
    <property type="molecule type" value="Genomic_DNA"/>
</dbReference>
<proteinExistence type="predicted"/>
<reference evidence="1" key="1">
    <citation type="submission" date="2018-10" db="EMBL/GenBank/DDBJ databases">
        <authorList>
            <person name="Aoki K."/>
        </authorList>
    </citation>
    <scope>NUCLEOTIDE SEQUENCE</scope>
</reference>
<organism evidence="1">
    <name type="scientific">hydrothermal vent metagenome</name>
    <dbReference type="NCBI Taxonomy" id="652676"/>
    <lineage>
        <taxon>unclassified sequences</taxon>
        <taxon>metagenomes</taxon>
        <taxon>ecological metagenomes</taxon>
    </lineage>
</organism>
<gene>
    <name evidence="1" type="ORF">MNB_ARC-1_990</name>
</gene>
<evidence type="ECO:0000313" key="1">
    <source>
        <dbReference type="EMBL" id="VAY86336.1"/>
    </source>
</evidence>
<sequence length="499" mass="53984">MKKLLIFLFFIVSSLFSSDLFIQKGHYLVTYDNLKLPNNENLGLLGTSYVYDFENYYLGLGIYSAVSGERGGFFTGGIEGGYRYRFLNDFTLDAGVFLGGGGGGSAPQGGGLMLRPHIGITYDVLDYKVGLGVSKVKFPNGDIDSNQVYLQVAIPFDVVHKKNKNSPMILDDIKNFMKDSGKDLGWSDTYFSLTIQRYMIPNGVKNTSGALVKEDMSLIGFEYGRDFTKNIFAFVETAGAGGGGADGYAEILGGVGYKQPLGKNYGFTVQASLGAAGGGRVDTGGGVVHKESLGLYMALSKKLVASTKLGYMGAIDGEFKATTFRINFDYKLKSLSSGKNLEFLDSYESFGEHEWNMQFSNQYYFSDSSIRKNGDDTAMNLIGFKIDRYFNNGFYLSGQALGAYSGKSGGYAVGLVGLGKRISYNKSINFFAQILGGVAGGGNVASGDGFVYQPMIGVEYKVSDSFGIQTSLGKVKAINGELDTAVLDIAFSYKFKTIN</sequence>
<accession>A0A3B1E8Y7</accession>